<reference evidence="5" key="1">
    <citation type="submission" date="2016-06" db="UniProtKB">
        <authorList>
            <consortium name="WormBaseParasite"/>
        </authorList>
    </citation>
    <scope>IDENTIFICATION</scope>
</reference>
<sequence>LVNQKNYEEAVKIFLKTRPTLLRYKDVASISNIYDETVIIMNFVEQELKKIVCGCIISSDKLSEAITLLLKLGVQSSAVYSDFLASCRRNLNDQLSTIQSQKQVSFLGA</sequence>
<comment type="subunit">
    <text evidence="4">Component of the Golgi-associated retrograde protein (GARP) complex.</text>
</comment>
<proteinExistence type="inferred from homology"/>
<name>A0A183EUK3_9BILA</name>
<dbReference type="GO" id="GO:0042147">
    <property type="term" value="P:retrograde transport, endosome to Golgi"/>
    <property type="evidence" value="ECO:0007669"/>
    <property type="project" value="UniProtKB-UniRule"/>
</dbReference>
<keyword evidence="3" id="KW-0175">Coiled coil</keyword>
<dbReference type="GO" id="GO:0015031">
    <property type="term" value="P:protein transport"/>
    <property type="evidence" value="ECO:0007669"/>
    <property type="project" value="UniProtKB-UniRule"/>
</dbReference>
<evidence type="ECO:0000256" key="2">
    <source>
        <dbReference type="ARBA" id="ARBA00016122"/>
    </source>
</evidence>
<keyword evidence="4" id="KW-0333">Golgi apparatus</keyword>
<dbReference type="SUPFAM" id="SSF74788">
    <property type="entry name" value="Cullin repeat-like"/>
    <property type="match status" value="1"/>
</dbReference>
<accession>A0A183EUK3</accession>
<dbReference type="AlphaFoldDB" id="A0A183EUK3"/>
<keyword evidence="4" id="KW-0445">Lipid transport</keyword>
<evidence type="ECO:0000256" key="4">
    <source>
        <dbReference type="RuleBase" id="RU368010"/>
    </source>
</evidence>
<dbReference type="GO" id="GO:0007041">
    <property type="term" value="P:lysosomal transport"/>
    <property type="evidence" value="ECO:0007669"/>
    <property type="project" value="TreeGrafter"/>
</dbReference>
<evidence type="ECO:0000256" key="1">
    <source>
        <dbReference type="ARBA" id="ARBA00006080"/>
    </source>
</evidence>
<evidence type="ECO:0000256" key="3">
    <source>
        <dbReference type="ARBA" id="ARBA00023054"/>
    </source>
</evidence>
<protein>
    <recommendedName>
        <fullName evidence="2 4">Vacuolar protein sorting-associated protein 51 homolog</fullName>
    </recommendedName>
</protein>
<dbReference type="GO" id="GO:0007030">
    <property type="term" value="P:Golgi organization"/>
    <property type="evidence" value="ECO:0007669"/>
    <property type="project" value="UniProtKB-UniRule"/>
</dbReference>
<keyword evidence="4" id="KW-0813">Transport</keyword>
<dbReference type="GO" id="GO:0032456">
    <property type="term" value="P:endocytic recycling"/>
    <property type="evidence" value="ECO:0007669"/>
    <property type="project" value="TreeGrafter"/>
</dbReference>
<keyword evidence="4" id="KW-0653">Protein transport</keyword>
<dbReference type="PANTHER" id="PTHR15954">
    <property type="entry name" value="VACUOLAR PROTEIN SORTING-ASSOCIATED PROTEIN 51 HOMOLOG"/>
    <property type="match status" value="1"/>
</dbReference>
<dbReference type="GO" id="GO:0016020">
    <property type="term" value="C:membrane"/>
    <property type="evidence" value="ECO:0007669"/>
    <property type="project" value="TreeGrafter"/>
</dbReference>
<organism evidence="5">
    <name type="scientific">Gongylonema pulchrum</name>
    <dbReference type="NCBI Taxonomy" id="637853"/>
    <lineage>
        <taxon>Eukaryota</taxon>
        <taxon>Metazoa</taxon>
        <taxon>Ecdysozoa</taxon>
        <taxon>Nematoda</taxon>
        <taxon>Chromadorea</taxon>
        <taxon>Rhabditida</taxon>
        <taxon>Spirurina</taxon>
        <taxon>Spiruromorpha</taxon>
        <taxon>Spiruroidea</taxon>
        <taxon>Gongylonematidae</taxon>
        <taxon>Gongylonema</taxon>
    </lineage>
</organism>
<dbReference type="GO" id="GO:0005829">
    <property type="term" value="C:cytosol"/>
    <property type="evidence" value="ECO:0007669"/>
    <property type="project" value="GOC"/>
</dbReference>
<dbReference type="GO" id="GO:0006869">
    <property type="term" value="P:lipid transport"/>
    <property type="evidence" value="ECO:0007669"/>
    <property type="project" value="UniProtKB-UniRule"/>
</dbReference>
<dbReference type="InterPro" id="IPR016159">
    <property type="entry name" value="Cullin_repeat-like_dom_sf"/>
</dbReference>
<dbReference type="PANTHER" id="PTHR15954:SF4">
    <property type="entry name" value="VACUOLAR PROTEIN SORTING-ASSOCIATED PROTEIN 51 HOMOLOG"/>
    <property type="match status" value="1"/>
</dbReference>
<comment type="function">
    <text evidence="4">Acts as component of the GARP complex that is involved in retrograde transport from early and late endosomes to the trans-Golgi network (TGN).</text>
</comment>
<comment type="subcellular location">
    <subcellularLocation>
        <location evidence="4">Golgi apparatus</location>
        <location evidence="4">trans-Golgi network</location>
    </subcellularLocation>
</comment>
<evidence type="ECO:0000313" key="5">
    <source>
        <dbReference type="WBParaSite" id="GPUH_0002467401-mRNA-1"/>
    </source>
</evidence>
<dbReference type="InterPro" id="IPR014812">
    <property type="entry name" value="Vps51"/>
</dbReference>
<dbReference type="GO" id="GO:0000938">
    <property type="term" value="C:GARP complex"/>
    <property type="evidence" value="ECO:0007669"/>
    <property type="project" value="UniProtKB-UniRule"/>
</dbReference>
<dbReference type="WBParaSite" id="GPUH_0002467401-mRNA-1">
    <property type="protein sequence ID" value="GPUH_0002467401-mRNA-1"/>
    <property type="gene ID" value="GPUH_0002467401"/>
</dbReference>
<dbReference type="GO" id="GO:1990745">
    <property type="term" value="C:EARP complex"/>
    <property type="evidence" value="ECO:0007669"/>
    <property type="project" value="TreeGrafter"/>
</dbReference>
<comment type="similarity">
    <text evidence="1 4">Belongs to the VPS51 family.</text>
</comment>
<dbReference type="GO" id="GO:0048193">
    <property type="term" value="P:Golgi vesicle transport"/>
    <property type="evidence" value="ECO:0007669"/>
    <property type="project" value="TreeGrafter"/>
</dbReference>